<dbReference type="InterPro" id="IPR011032">
    <property type="entry name" value="GroES-like_sf"/>
</dbReference>
<dbReference type="RefSeq" id="WP_241442586.1">
    <property type="nucleotide sequence ID" value="NZ_BSUJ01000001.1"/>
</dbReference>
<comment type="caution">
    <text evidence="3">The sequence shown here is derived from an EMBL/GenBank/DDBJ whole genome shotgun (WGS) entry which is preliminary data.</text>
</comment>
<name>A0ABQ6HKS8_9MICO</name>
<evidence type="ECO:0000259" key="2">
    <source>
        <dbReference type="SMART" id="SM00829"/>
    </source>
</evidence>
<accession>A0ABQ6HKS8</accession>
<organism evidence="3 4">
    <name type="scientific">Arsenicicoccus piscis</name>
    <dbReference type="NCBI Taxonomy" id="673954"/>
    <lineage>
        <taxon>Bacteria</taxon>
        <taxon>Bacillati</taxon>
        <taxon>Actinomycetota</taxon>
        <taxon>Actinomycetes</taxon>
        <taxon>Micrococcales</taxon>
        <taxon>Intrasporangiaceae</taxon>
        <taxon>Arsenicicoccus</taxon>
    </lineage>
</organism>
<proteinExistence type="predicted"/>
<dbReference type="InterPro" id="IPR051603">
    <property type="entry name" value="Zinc-ADH_QOR/CCCR"/>
</dbReference>
<keyword evidence="1" id="KW-0521">NADP</keyword>
<dbReference type="EMBL" id="BSUJ01000001">
    <property type="protein sequence ID" value="GMA19015.1"/>
    <property type="molecule type" value="Genomic_DNA"/>
</dbReference>
<dbReference type="Pfam" id="PF13602">
    <property type="entry name" value="ADH_zinc_N_2"/>
    <property type="match status" value="1"/>
</dbReference>
<dbReference type="SMART" id="SM00829">
    <property type="entry name" value="PKS_ER"/>
    <property type="match status" value="1"/>
</dbReference>
<keyword evidence="4" id="KW-1185">Reference proteome</keyword>
<dbReference type="InterPro" id="IPR020843">
    <property type="entry name" value="ER"/>
</dbReference>
<protein>
    <submittedName>
        <fullName evidence="3">NADPH:quinone reductase</fullName>
    </submittedName>
</protein>
<evidence type="ECO:0000313" key="3">
    <source>
        <dbReference type="EMBL" id="GMA19015.1"/>
    </source>
</evidence>
<sequence length="311" mass="30970">MRLYGFDRYGGAQVQRFFDVPDPTPGPGQVVVRLAAAGINPADIKVRDGARQGTVPVQLPMAMGREAAGVVESAGSATELVEGELVFGSTAAGFGALSELVVLDTAQTAPVPDGVSVEQAACLPVASGTAWDALHELALRPGSTLLVLGAGGGVGTSATQLGRHLGLRVVGVAGPAKQQLVEGMGAVHVRSGDGFVDRVRAAAPDGVDAIIDAVGGSVLADAATLLRVPGAIRSAAAPALAAELGGAGVTRRRSSAVYAEVAALVADGVLAPIIAATYGFDEAADAVAAVETGHATGKTVVRGPRPSPEPR</sequence>
<dbReference type="CDD" id="cd05289">
    <property type="entry name" value="MDR_like_2"/>
    <property type="match status" value="1"/>
</dbReference>
<dbReference type="PANTHER" id="PTHR44154">
    <property type="entry name" value="QUINONE OXIDOREDUCTASE"/>
    <property type="match status" value="1"/>
</dbReference>
<dbReference type="Gene3D" id="3.90.180.10">
    <property type="entry name" value="Medium-chain alcohol dehydrogenases, catalytic domain"/>
    <property type="match status" value="1"/>
</dbReference>
<dbReference type="SUPFAM" id="SSF51735">
    <property type="entry name" value="NAD(P)-binding Rossmann-fold domains"/>
    <property type="match status" value="1"/>
</dbReference>
<dbReference type="Gene3D" id="3.40.50.720">
    <property type="entry name" value="NAD(P)-binding Rossmann-like Domain"/>
    <property type="match status" value="1"/>
</dbReference>
<evidence type="ECO:0000313" key="4">
    <source>
        <dbReference type="Proteomes" id="UP001157109"/>
    </source>
</evidence>
<feature type="domain" description="Enoyl reductase (ER)" evidence="2">
    <location>
        <begin position="10"/>
        <end position="301"/>
    </location>
</feature>
<dbReference type="SUPFAM" id="SSF50129">
    <property type="entry name" value="GroES-like"/>
    <property type="match status" value="1"/>
</dbReference>
<dbReference type="Pfam" id="PF08240">
    <property type="entry name" value="ADH_N"/>
    <property type="match status" value="1"/>
</dbReference>
<evidence type="ECO:0000256" key="1">
    <source>
        <dbReference type="ARBA" id="ARBA00022857"/>
    </source>
</evidence>
<reference evidence="4" key="1">
    <citation type="journal article" date="2019" name="Int. J. Syst. Evol. Microbiol.">
        <title>The Global Catalogue of Microorganisms (GCM) 10K type strain sequencing project: providing services to taxonomists for standard genome sequencing and annotation.</title>
        <authorList>
            <consortium name="The Broad Institute Genomics Platform"/>
            <consortium name="The Broad Institute Genome Sequencing Center for Infectious Disease"/>
            <person name="Wu L."/>
            <person name="Ma J."/>
        </authorList>
    </citation>
    <scope>NUCLEOTIDE SEQUENCE [LARGE SCALE GENOMIC DNA]</scope>
    <source>
        <strain evidence="4">NBRC 105830</strain>
    </source>
</reference>
<dbReference type="InterPro" id="IPR013154">
    <property type="entry name" value="ADH-like_N"/>
</dbReference>
<gene>
    <name evidence="3" type="primary">qor</name>
    <name evidence="3" type="ORF">GCM10025862_10360</name>
</gene>
<dbReference type="PANTHER" id="PTHR44154:SF1">
    <property type="entry name" value="QUINONE OXIDOREDUCTASE"/>
    <property type="match status" value="1"/>
</dbReference>
<dbReference type="Proteomes" id="UP001157109">
    <property type="component" value="Unassembled WGS sequence"/>
</dbReference>
<dbReference type="InterPro" id="IPR036291">
    <property type="entry name" value="NAD(P)-bd_dom_sf"/>
</dbReference>